<dbReference type="AlphaFoldDB" id="A0AA39U6C4"/>
<dbReference type="Proteomes" id="UP001166286">
    <property type="component" value="Unassembled WGS sequence"/>
</dbReference>
<dbReference type="InterPro" id="IPR024983">
    <property type="entry name" value="CHAT_dom"/>
</dbReference>
<keyword evidence="4" id="KW-1185">Reference proteome</keyword>
<dbReference type="Pfam" id="PF12770">
    <property type="entry name" value="CHAT"/>
    <property type="match status" value="1"/>
</dbReference>
<evidence type="ECO:0000313" key="4">
    <source>
        <dbReference type="Proteomes" id="UP001166286"/>
    </source>
</evidence>
<protein>
    <recommendedName>
        <fullName evidence="2">CHAT domain-containing protein</fullName>
    </recommendedName>
</protein>
<evidence type="ECO:0000313" key="3">
    <source>
        <dbReference type="EMBL" id="KAK0508751.1"/>
    </source>
</evidence>
<reference evidence="3" key="1">
    <citation type="submission" date="2023-03" db="EMBL/GenBank/DDBJ databases">
        <title>Complete genome of Cladonia borealis.</title>
        <authorList>
            <person name="Park H."/>
        </authorList>
    </citation>
    <scope>NUCLEOTIDE SEQUENCE</scope>
    <source>
        <strain evidence="3">ANT050790</strain>
    </source>
</reference>
<organism evidence="3 4">
    <name type="scientific">Cladonia borealis</name>
    <dbReference type="NCBI Taxonomy" id="184061"/>
    <lineage>
        <taxon>Eukaryota</taxon>
        <taxon>Fungi</taxon>
        <taxon>Dikarya</taxon>
        <taxon>Ascomycota</taxon>
        <taxon>Pezizomycotina</taxon>
        <taxon>Lecanoromycetes</taxon>
        <taxon>OSLEUM clade</taxon>
        <taxon>Lecanoromycetidae</taxon>
        <taxon>Lecanorales</taxon>
        <taxon>Lecanorineae</taxon>
        <taxon>Cladoniaceae</taxon>
        <taxon>Cladonia</taxon>
    </lineage>
</organism>
<sequence>MTGELANQGLPTHFEGAIARSDELMLLGDYDAALATLESLETDSPCTIEQNREVLRAKARTWVARGYSQRAKECMRKACALSREKMNLQQILTLDVHAAFVTIVACGEELENGEVLCQARELPASMRALTSFSVEEIEAEGYLHRIAITRQTICQRKLMDVRPRIEERLRPFMCDTQRKNRYRDLWRLFGPFSVSCGDILTAEWLEDLLSGESRMPDIFRGLFRLELAKIYGRTGGLHDCSIQLTAAEAAFEICGHLHGALEVRKHRLHYGFTSPPDVLGALVKIMEEYCRMDCPLGVLQSASFPLAHAFEKGDHRLYVKLQEVLNDVCTVGGILHERLLLHLQLLASMNAGTGHYAQVMELGSALYREFCARKWWTPAFHVTVVLSIAETAGENHQSAQHWACEGYELCKRESLEAELQAEYHVAQIRSLEPIAAGPSKAVRLQEIISVIEPLVELDVNASNNQGACTKLCLMASLQFQLARLNRATPDVILAMAYGSLDRVYALCKSLEARERAVVTGECQELRIAQLLFEGKHESKNDKEEQALHIADNLIELYRSAGLGMQEANKYRMRAMCNLQMWQKRSNRDCLVAAEKDLQTACTKFRAASNSQAWLGSQHELTRIYVTAWEKYGLPLDPVLEELQKLESIADRLRRELSALNGLPALLQKQRFASTTSVVDLYKWASVVNLTAQRHAELWFWSQKRKARSLSDMLGLGIIMPSTVKQAMAADPKIELEFQKLLAAQSRLAAVSENERGFVREEIANLEGQLRPVAQFREYLDLRDGVFKGFKELEALNDASSISDRPRDVIFVDWILYGDKIVMLVVNSALRGDGVRLLHLTISVSDINRWLGRNFREDRDRRDCLREDSIEDQFCPMRELDPLISSLQQCTKPADLLIFSPTSCLNSLPLHALKIWDERCETGVPLIARNPVVYAPSISVLQLCLARSRTRESPKSAIFIGVYDRPQEAGTIYSQMDRLATSWNGRAACGVDVNKGSFSRLIDGVSLVHYHGHCVFSGDNILQQSLVLSSDNKDGGTATKPYVSTSADEGLPNILHASQKTLQRDDQQSATALENITNVDLRPIIDEVEQETILQLDSTAQTIMLTVEDIFALPLSSSPLVTLVACDSTTQTIATGDEPLGILTGLLCAGAASVVGASWPIPSRTGRMFSDAFYSELDNQKSFAASEHNDNKLVDIAVALQKAVLHIRNCKETSETYHWGAFSLWGSWLYKQ</sequence>
<comment type="caution">
    <text evidence="3">The sequence shown here is derived from an EMBL/GenBank/DDBJ whole genome shotgun (WGS) entry which is preliminary data.</text>
</comment>
<name>A0AA39U6C4_9LECA</name>
<proteinExistence type="predicted"/>
<dbReference type="EMBL" id="JAFEKC020000020">
    <property type="protein sequence ID" value="KAK0508751.1"/>
    <property type="molecule type" value="Genomic_DNA"/>
</dbReference>
<evidence type="ECO:0000256" key="1">
    <source>
        <dbReference type="SAM" id="Coils"/>
    </source>
</evidence>
<accession>A0AA39U6C4</accession>
<feature type="coiled-coil region" evidence="1">
    <location>
        <begin position="635"/>
        <end position="662"/>
    </location>
</feature>
<feature type="domain" description="CHAT" evidence="2">
    <location>
        <begin position="891"/>
        <end position="1225"/>
    </location>
</feature>
<keyword evidence="1" id="KW-0175">Coiled coil</keyword>
<gene>
    <name evidence="3" type="ORF">JMJ35_009027</name>
</gene>
<evidence type="ECO:0000259" key="2">
    <source>
        <dbReference type="Pfam" id="PF12770"/>
    </source>
</evidence>